<gene>
    <name evidence="4" type="ORF">A6M21_13590</name>
</gene>
<reference evidence="4 5" key="1">
    <citation type="submission" date="2016-04" db="EMBL/GenBank/DDBJ databases">
        <authorList>
            <person name="Evans L.H."/>
            <person name="Alamgir A."/>
            <person name="Owens N."/>
            <person name="Weber N.D."/>
            <person name="Virtaneva K."/>
            <person name="Barbian K."/>
            <person name="Babar A."/>
            <person name="Rosenke K."/>
        </authorList>
    </citation>
    <scope>NUCLEOTIDE SEQUENCE [LARGE SCALE GENOMIC DNA]</scope>
    <source>
        <strain evidence="4 5">LMa1</strain>
    </source>
</reference>
<dbReference type="InterPro" id="IPR011032">
    <property type="entry name" value="GroES-like_sf"/>
</dbReference>
<evidence type="ECO:0000256" key="1">
    <source>
        <dbReference type="ARBA" id="ARBA00001947"/>
    </source>
</evidence>
<proteinExistence type="predicted"/>
<evidence type="ECO:0000313" key="5">
    <source>
        <dbReference type="Proteomes" id="UP000078532"/>
    </source>
</evidence>
<dbReference type="OrthoDB" id="9769198at2"/>
<comment type="cofactor">
    <cofactor evidence="1">
        <name>Zn(2+)</name>
        <dbReference type="ChEBI" id="CHEBI:29105"/>
    </cofactor>
</comment>
<evidence type="ECO:0000313" key="4">
    <source>
        <dbReference type="EMBL" id="OAT80394.1"/>
    </source>
</evidence>
<keyword evidence="2" id="KW-0479">Metal-binding</keyword>
<dbReference type="EMBL" id="LYVF01000178">
    <property type="protein sequence ID" value="OAT80394.1"/>
    <property type="molecule type" value="Genomic_DNA"/>
</dbReference>
<organism evidence="4 5">
    <name type="scientific">Desulfotomaculum copahuensis</name>
    <dbReference type="NCBI Taxonomy" id="1838280"/>
    <lineage>
        <taxon>Bacteria</taxon>
        <taxon>Bacillati</taxon>
        <taxon>Bacillota</taxon>
        <taxon>Clostridia</taxon>
        <taxon>Eubacteriales</taxon>
        <taxon>Desulfotomaculaceae</taxon>
        <taxon>Desulfotomaculum</taxon>
    </lineage>
</organism>
<dbReference type="RefSeq" id="WP_066669840.1">
    <property type="nucleotide sequence ID" value="NZ_LYVF01000178.1"/>
</dbReference>
<comment type="caution">
    <text evidence="4">The sequence shown here is derived from an EMBL/GenBank/DDBJ whole genome shotgun (WGS) entry which is preliminary data.</text>
</comment>
<name>A0A1B7LCE9_9FIRM</name>
<dbReference type="GO" id="GO:0046872">
    <property type="term" value="F:metal ion binding"/>
    <property type="evidence" value="ECO:0007669"/>
    <property type="project" value="UniProtKB-KW"/>
</dbReference>
<sequence>MKAVVYKGPYQVAVEDVPELQIQRPDDVIVKITSTAICGSDLMCMNGFKRHAALCRPGFLRRRRAGAKVVLHP</sequence>
<keyword evidence="5" id="KW-1185">Reference proteome</keyword>
<keyword evidence="3" id="KW-0862">Zinc</keyword>
<evidence type="ECO:0000256" key="3">
    <source>
        <dbReference type="ARBA" id="ARBA00022833"/>
    </source>
</evidence>
<evidence type="ECO:0000256" key="2">
    <source>
        <dbReference type="ARBA" id="ARBA00022723"/>
    </source>
</evidence>
<dbReference type="AlphaFoldDB" id="A0A1B7LCE9"/>
<dbReference type="SUPFAM" id="SSF50129">
    <property type="entry name" value="GroES-like"/>
    <property type="match status" value="1"/>
</dbReference>
<accession>A0A1B7LCE9</accession>
<dbReference type="STRING" id="1838280.A6M21_13590"/>
<protein>
    <submittedName>
        <fullName evidence="4">Uncharacterized protein</fullName>
    </submittedName>
</protein>
<dbReference type="PANTHER" id="PTHR42813">
    <property type="entry name" value="ZINC-TYPE ALCOHOL DEHYDROGENASE-LIKE"/>
    <property type="match status" value="1"/>
</dbReference>
<dbReference type="Proteomes" id="UP000078532">
    <property type="component" value="Unassembled WGS sequence"/>
</dbReference>
<dbReference type="Gene3D" id="3.90.180.10">
    <property type="entry name" value="Medium-chain alcohol dehydrogenases, catalytic domain"/>
    <property type="match status" value="1"/>
</dbReference>